<dbReference type="PROSITE" id="PS52015">
    <property type="entry name" value="TONB_CTD"/>
    <property type="match status" value="1"/>
</dbReference>
<evidence type="ECO:0000256" key="6">
    <source>
        <dbReference type="ARBA" id="ARBA00022692"/>
    </source>
</evidence>
<feature type="domain" description="TonB C-terminal" evidence="10">
    <location>
        <begin position="90"/>
        <end position="180"/>
    </location>
</feature>
<dbReference type="PANTHER" id="PTHR33446">
    <property type="entry name" value="PROTEIN TONB-RELATED"/>
    <property type="match status" value="1"/>
</dbReference>
<evidence type="ECO:0000259" key="10">
    <source>
        <dbReference type="PROSITE" id="PS52015"/>
    </source>
</evidence>
<evidence type="ECO:0000256" key="7">
    <source>
        <dbReference type="ARBA" id="ARBA00022927"/>
    </source>
</evidence>
<evidence type="ECO:0000256" key="8">
    <source>
        <dbReference type="ARBA" id="ARBA00022989"/>
    </source>
</evidence>
<comment type="caution">
    <text evidence="11">The sequence shown here is derived from an EMBL/GenBank/DDBJ whole genome shotgun (WGS) entry which is preliminary data.</text>
</comment>
<dbReference type="InterPro" id="IPR037682">
    <property type="entry name" value="TonB_C"/>
</dbReference>
<keyword evidence="9" id="KW-0472">Membrane</keyword>
<dbReference type="EMBL" id="JAUKPO010000112">
    <property type="protein sequence ID" value="MDO1451891.1"/>
    <property type="molecule type" value="Genomic_DNA"/>
</dbReference>
<comment type="similarity">
    <text evidence="2">Belongs to the TonB family.</text>
</comment>
<dbReference type="SUPFAM" id="SSF74653">
    <property type="entry name" value="TolA/TonB C-terminal domain"/>
    <property type="match status" value="1"/>
</dbReference>
<dbReference type="Gene3D" id="3.30.1150.10">
    <property type="match status" value="1"/>
</dbReference>
<sequence>MDHSINIYKDAFSTKALFTVDAAGMVKVDSLEGISEQVAERLKQIFTASPKWIPAIQGKQPIGLRLSQQIAYDPKSEIFRVVEQHPEYTGGMGALFSLFSKNLIYPREAKKADIEGKVFVSFVINKAGEVENAQVEQGIGYGCDQEALRLIELSSGKWIPGKQAGKPVKVRMQLPIVFKP</sequence>
<evidence type="ECO:0000256" key="2">
    <source>
        <dbReference type="ARBA" id="ARBA00006555"/>
    </source>
</evidence>
<protein>
    <submittedName>
        <fullName evidence="11">Energy transducer TonB</fullName>
    </submittedName>
</protein>
<gene>
    <name evidence="11" type="ORF">Q0590_36820</name>
</gene>
<keyword evidence="5" id="KW-0997">Cell inner membrane</keyword>
<evidence type="ECO:0000313" key="11">
    <source>
        <dbReference type="EMBL" id="MDO1451891.1"/>
    </source>
</evidence>
<keyword evidence="4" id="KW-1003">Cell membrane</keyword>
<keyword evidence="3" id="KW-0813">Transport</keyword>
<accession>A0ABT8RIF4</accession>
<dbReference type="RefSeq" id="WP_302042686.1">
    <property type="nucleotide sequence ID" value="NZ_JAUKPO010000112.1"/>
</dbReference>
<reference evidence="11" key="1">
    <citation type="submission" date="2023-07" db="EMBL/GenBank/DDBJ databases">
        <title>The genome sequence of Rhodocytophaga aerolata KACC 12507.</title>
        <authorList>
            <person name="Zhang X."/>
        </authorList>
    </citation>
    <scope>NUCLEOTIDE SEQUENCE</scope>
    <source>
        <strain evidence="11">KACC 12507</strain>
    </source>
</reference>
<evidence type="ECO:0000313" key="12">
    <source>
        <dbReference type="Proteomes" id="UP001168528"/>
    </source>
</evidence>
<evidence type="ECO:0000256" key="9">
    <source>
        <dbReference type="ARBA" id="ARBA00023136"/>
    </source>
</evidence>
<evidence type="ECO:0000256" key="1">
    <source>
        <dbReference type="ARBA" id="ARBA00004383"/>
    </source>
</evidence>
<name>A0ABT8RIF4_9BACT</name>
<dbReference type="InterPro" id="IPR051045">
    <property type="entry name" value="TonB-dependent_transducer"/>
</dbReference>
<evidence type="ECO:0000256" key="3">
    <source>
        <dbReference type="ARBA" id="ARBA00022448"/>
    </source>
</evidence>
<organism evidence="11 12">
    <name type="scientific">Rhodocytophaga aerolata</name>
    <dbReference type="NCBI Taxonomy" id="455078"/>
    <lineage>
        <taxon>Bacteria</taxon>
        <taxon>Pseudomonadati</taxon>
        <taxon>Bacteroidota</taxon>
        <taxon>Cytophagia</taxon>
        <taxon>Cytophagales</taxon>
        <taxon>Rhodocytophagaceae</taxon>
        <taxon>Rhodocytophaga</taxon>
    </lineage>
</organism>
<dbReference type="PANTHER" id="PTHR33446:SF2">
    <property type="entry name" value="PROTEIN TONB"/>
    <property type="match status" value="1"/>
</dbReference>
<comment type="subcellular location">
    <subcellularLocation>
        <location evidence="1">Cell inner membrane</location>
        <topology evidence="1">Single-pass membrane protein</topology>
        <orientation evidence="1">Periplasmic side</orientation>
    </subcellularLocation>
</comment>
<keyword evidence="12" id="KW-1185">Reference proteome</keyword>
<keyword evidence="8" id="KW-1133">Transmembrane helix</keyword>
<dbReference type="Proteomes" id="UP001168528">
    <property type="component" value="Unassembled WGS sequence"/>
</dbReference>
<keyword evidence="6" id="KW-0812">Transmembrane</keyword>
<dbReference type="InterPro" id="IPR006260">
    <property type="entry name" value="TonB/TolA_C"/>
</dbReference>
<evidence type="ECO:0000256" key="5">
    <source>
        <dbReference type="ARBA" id="ARBA00022519"/>
    </source>
</evidence>
<dbReference type="NCBIfam" id="TIGR01352">
    <property type="entry name" value="tonB_Cterm"/>
    <property type="match status" value="1"/>
</dbReference>
<evidence type="ECO:0000256" key="4">
    <source>
        <dbReference type="ARBA" id="ARBA00022475"/>
    </source>
</evidence>
<proteinExistence type="inferred from homology"/>
<dbReference type="Pfam" id="PF03544">
    <property type="entry name" value="TonB_C"/>
    <property type="match status" value="1"/>
</dbReference>
<keyword evidence="7" id="KW-0653">Protein transport</keyword>